<comment type="subcellular location">
    <subcellularLocation>
        <location evidence="1">Membrane</location>
        <topology evidence="1">Single-pass membrane protein</topology>
    </subcellularLocation>
</comment>
<gene>
    <name evidence="10" type="primary">LOC110082931</name>
</gene>
<comment type="similarity">
    <text evidence="2 8">Belongs to the glycosyltransferase 92 family.</text>
</comment>
<dbReference type="InterPro" id="IPR008166">
    <property type="entry name" value="Glyco_transf_92"/>
</dbReference>
<dbReference type="GeneID" id="110082931"/>
<dbReference type="GO" id="GO:0016020">
    <property type="term" value="C:membrane"/>
    <property type="evidence" value="ECO:0007669"/>
    <property type="project" value="UniProtKB-SubCell"/>
</dbReference>
<dbReference type="RefSeq" id="XP_020656567.2">
    <property type="nucleotide sequence ID" value="XM_020800908.2"/>
</dbReference>
<dbReference type="Pfam" id="PF01697">
    <property type="entry name" value="Glyco_transf_92"/>
    <property type="match status" value="1"/>
</dbReference>
<proteinExistence type="inferred from homology"/>
<keyword evidence="7 8" id="KW-0472">Membrane</keyword>
<keyword evidence="4 8" id="KW-0808">Transferase</keyword>
<evidence type="ECO:0000256" key="3">
    <source>
        <dbReference type="ARBA" id="ARBA00022676"/>
    </source>
</evidence>
<evidence type="ECO:0000256" key="6">
    <source>
        <dbReference type="ARBA" id="ARBA00022989"/>
    </source>
</evidence>
<dbReference type="EC" id="2.4.1.-" evidence="8"/>
<evidence type="ECO:0000256" key="8">
    <source>
        <dbReference type="RuleBase" id="RU366017"/>
    </source>
</evidence>
<protein>
    <recommendedName>
        <fullName evidence="8">Glycosyltransferase family 92 protein</fullName>
        <ecNumber evidence="8">2.4.1.-</ecNumber>
    </recommendedName>
</protein>
<keyword evidence="3 8" id="KW-0328">Glycosyltransferase</keyword>
<evidence type="ECO:0000313" key="9">
    <source>
        <dbReference type="Proteomes" id="UP001652642"/>
    </source>
</evidence>
<dbReference type="AlphaFoldDB" id="A0A6J0U7A7"/>
<dbReference type="GO" id="GO:0005737">
    <property type="term" value="C:cytoplasm"/>
    <property type="evidence" value="ECO:0007669"/>
    <property type="project" value="TreeGrafter"/>
</dbReference>
<feature type="transmembrane region" description="Helical" evidence="8">
    <location>
        <begin position="12"/>
        <end position="33"/>
    </location>
</feature>
<organism evidence="9 10">
    <name type="scientific">Pogona vitticeps</name>
    <name type="common">central bearded dragon</name>
    <dbReference type="NCBI Taxonomy" id="103695"/>
    <lineage>
        <taxon>Eukaryota</taxon>
        <taxon>Metazoa</taxon>
        <taxon>Chordata</taxon>
        <taxon>Craniata</taxon>
        <taxon>Vertebrata</taxon>
        <taxon>Euteleostomi</taxon>
        <taxon>Lepidosauria</taxon>
        <taxon>Squamata</taxon>
        <taxon>Bifurcata</taxon>
        <taxon>Unidentata</taxon>
        <taxon>Episquamata</taxon>
        <taxon>Toxicofera</taxon>
        <taxon>Iguania</taxon>
        <taxon>Acrodonta</taxon>
        <taxon>Agamidae</taxon>
        <taxon>Amphibolurinae</taxon>
        <taxon>Pogona</taxon>
    </lineage>
</organism>
<dbReference type="GO" id="GO:0016757">
    <property type="term" value="F:glycosyltransferase activity"/>
    <property type="evidence" value="ECO:0007669"/>
    <property type="project" value="UniProtKB-UniRule"/>
</dbReference>
<evidence type="ECO:0000256" key="4">
    <source>
        <dbReference type="ARBA" id="ARBA00022679"/>
    </source>
</evidence>
<reference evidence="10" key="1">
    <citation type="submission" date="2025-08" db="UniProtKB">
        <authorList>
            <consortium name="RefSeq"/>
        </authorList>
    </citation>
    <scope>IDENTIFICATION</scope>
</reference>
<keyword evidence="9" id="KW-1185">Reference proteome</keyword>
<dbReference type="PANTHER" id="PTHR21461">
    <property type="entry name" value="GLYCOSYLTRANSFERASE FAMILY 92 PROTEIN"/>
    <property type="match status" value="1"/>
</dbReference>
<evidence type="ECO:0000256" key="5">
    <source>
        <dbReference type="ARBA" id="ARBA00022692"/>
    </source>
</evidence>
<keyword evidence="6 8" id="KW-1133">Transmembrane helix</keyword>
<dbReference type="PANTHER" id="PTHR21461:SF69">
    <property type="entry name" value="GLYCOSYLTRANSFERASE FAMILY 92 PROTEIN"/>
    <property type="match status" value="1"/>
</dbReference>
<evidence type="ECO:0000313" key="10">
    <source>
        <dbReference type="RefSeq" id="XP_020656567.2"/>
    </source>
</evidence>
<dbReference type="KEGG" id="pvt:110082931"/>
<keyword evidence="5 8" id="KW-0812">Transmembrane</keyword>
<evidence type="ECO:0000256" key="2">
    <source>
        <dbReference type="ARBA" id="ARBA00007647"/>
    </source>
</evidence>
<evidence type="ECO:0000256" key="7">
    <source>
        <dbReference type="ARBA" id="ARBA00023136"/>
    </source>
</evidence>
<name>A0A6J0U7A7_9SAUR</name>
<sequence>MQQPRRPSSFKMSYLKVAICITILTSIVTFSYVQKKTTSIPQKMFCKGTPATGSITPLEDNKTFIIAAYADKRQNGRSIVRLIGIVHYRDVQHLYCWFCCPSRKKIRISEAEIDVHSDRFDFPYGTTDLCCSEPEDCAPNYVSVHWSRHGKIDQMPQFEIKNRDTESLLMEFTVCISTMFGRFNNVLQLVQSIEMYKILGAKKVVIYKNSCSQLVEKVLEFYVTEGTVEVIPWPIQSYLSVSPYWHHKRAGKDIGYYGQITALNDCLYRNMYKSKYVLLNDIDEIILPVKYPDWGTMMRDLQRENPHSAVFLFENHIFPNSVFMPNDLFNTSSWNAVPGINILQHVLREPWRYTVFNLQKMIVDPRRVIQTSVHTVLKSYGSSFYVGSDVALIYHCRAPHRPNLPRESLIEDKTLWRYNKSLIGNVNRVLQHTVL</sequence>
<dbReference type="Proteomes" id="UP001652642">
    <property type="component" value="Chromosome Z"/>
</dbReference>
<dbReference type="InParanoid" id="A0A6J0U7A7"/>
<evidence type="ECO:0000256" key="1">
    <source>
        <dbReference type="ARBA" id="ARBA00004167"/>
    </source>
</evidence>
<accession>A0A6J0U7A7</accession>